<dbReference type="PROSITE" id="PS50869">
    <property type="entry name" value="BRICHOS"/>
    <property type="match status" value="1"/>
</dbReference>
<feature type="signal peptide" evidence="3">
    <location>
        <begin position="1"/>
        <end position="24"/>
    </location>
</feature>
<dbReference type="Gene3D" id="3.30.390.150">
    <property type="match status" value="1"/>
</dbReference>
<accession>A0A803XXN0</accession>
<reference evidence="5 6" key="1">
    <citation type="journal article" date="2010" name="PLoS Biol.">
        <title>Multi-platform next-generation sequencing of the domestic turkey (Meleagris gallopavo): genome assembly and analysis.</title>
        <authorList>
            <person name="Dalloul R.A."/>
            <person name="Long J.A."/>
            <person name="Zimin A.V."/>
            <person name="Aslam L."/>
            <person name="Beal K."/>
            <person name="Blomberg L.A."/>
            <person name="Bouffard P."/>
            <person name="Burt D.W."/>
            <person name="Crasta O."/>
            <person name="Crooijmans R.P."/>
            <person name="Cooper K."/>
            <person name="Coulombe R.A."/>
            <person name="De S."/>
            <person name="Delany M.E."/>
            <person name="Dodgson J.B."/>
            <person name="Dong J.J."/>
            <person name="Evans C."/>
            <person name="Frederickson K.M."/>
            <person name="Flicek P."/>
            <person name="Florea L."/>
            <person name="Folkerts O."/>
            <person name="Groenen M.A."/>
            <person name="Harkins T.T."/>
            <person name="Herrero J."/>
            <person name="Hoffmann S."/>
            <person name="Megens H.J."/>
            <person name="Jiang A."/>
            <person name="de Jong P."/>
            <person name="Kaiser P."/>
            <person name="Kim H."/>
            <person name="Kim K.W."/>
            <person name="Kim S."/>
            <person name="Langenberger D."/>
            <person name="Lee M.K."/>
            <person name="Lee T."/>
            <person name="Mane S."/>
            <person name="Marcais G."/>
            <person name="Marz M."/>
            <person name="McElroy A.P."/>
            <person name="Modise T."/>
            <person name="Nefedov M."/>
            <person name="Notredame C."/>
            <person name="Paton I.R."/>
            <person name="Payne W.S."/>
            <person name="Pertea G."/>
            <person name="Prickett D."/>
            <person name="Puiu D."/>
            <person name="Qioa D."/>
            <person name="Raineri E."/>
            <person name="Ruffier M."/>
            <person name="Salzberg S.L."/>
            <person name="Schatz M.C."/>
            <person name="Scheuring C."/>
            <person name="Schmidt C.J."/>
            <person name="Schroeder S."/>
            <person name="Searle S.M."/>
            <person name="Smith E.J."/>
            <person name="Smith J."/>
            <person name="Sonstegard T.S."/>
            <person name="Stadler P.F."/>
            <person name="Tafer H."/>
            <person name="Tu Z.J."/>
            <person name="Van Tassell C.P."/>
            <person name="Vilella A.J."/>
            <person name="Williams K.P."/>
            <person name="Yorke J.A."/>
            <person name="Zhang L."/>
            <person name="Zhang H.B."/>
            <person name="Zhang X."/>
            <person name="Zhang Y."/>
            <person name="Reed K.M."/>
        </authorList>
    </citation>
    <scope>NUCLEOTIDE SEQUENCE [LARGE SCALE GENOMIC DNA]</scope>
</reference>
<dbReference type="GeneTree" id="ENSGT00930000150969"/>
<reference evidence="5" key="2">
    <citation type="submission" date="2025-08" db="UniProtKB">
        <authorList>
            <consortium name="Ensembl"/>
        </authorList>
    </citation>
    <scope>IDENTIFICATION</scope>
</reference>
<organism evidence="5 6">
    <name type="scientific">Meleagris gallopavo</name>
    <name type="common">Wild turkey</name>
    <dbReference type="NCBI Taxonomy" id="9103"/>
    <lineage>
        <taxon>Eukaryota</taxon>
        <taxon>Metazoa</taxon>
        <taxon>Chordata</taxon>
        <taxon>Craniata</taxon>
        <taxon>Vertebrata</taxon>
        <taxon>Euteleostomi</taxon>
        <taxon>Archelosauria</taxon>
        <taxon>Archosauria</taxon>
        <taxon>Dinosauria</taxon>
        <taxon>Saurischia</taxon>
        <taxon>Theropoda</taxon>
        <taxon>Coelurosauria</taxon>
        <taxon>Aves</taxon>
        <taxon>Neognathae</taxon>
        <taxon>Galloanserae</taxon>
        <taxon>Galliformes</taxon>
        <taxon>Phasianidae</taxon>
        <taxon>Meleagridinae</taxon>
        <taxon>Meleagris</taxon>
    </lineage>
</organism>
<name>A0A803XXN0_MELGA</name>
<dbReference type="PANTHER" id="PTHR16483">
    <property type="entry name" value="GASTROKINE 1"/>
    <property type="match status" value="1"/>
</dbReference>
<dbReference type="Bgee" id="ENSMGAG00000006192">
    <property type="expression patterns" value="Expressed in breast"/>
</dbReference>
<keyword evidence="2" id="KW-0812">Transmembrane</keyword>
<evidence type="ECO:0000259" key="4">
    <source>
        <dbReference type="PROSITE" id="PS50869"/>
    </source>
</evidence>
<dbReference type="OrthoDB" id="8960581at2759"/>
<evidence type="ECO:0000313" key="6">
    <source>
        <dbReference type="Proteomes" id="UP000001645"/>
    </source>
</evidence>
<keyword evidence="3" id="KW-0732">Signal</keyword>
<feature type="chain" id="PRO_5032551503" evidence="3">
    <location>
        <begin position="25"/>
        <end position="314"/>
    </location>
</feature>
<dbReference type="InterPro" id="IPR007084">
    <property type="entry name" value="BRICHOS_dom"/>
</dbReference>
<keyword evidence="6" id="KW-1185">Reference proteome</keyword>
<keyword evidence="2" id="KW-1133">Transmembrane helix</keyword>
<feature type="transmembrane region" description="Helical" evidence="2">
    <location>
        <begin position="290"/>
        <end position="312"/>
    </location>
</feature>
<dbReference type="SMART" id="SM01039">
    <property type="entry name" value="BRICHOS"/>
    <property type="match status" value="1"/>
</dbReference>
<keyword evidence="1" id="KW-1015">Disulfide bond</keyword>
<dbReference type="AlphaFoldDB" id="A0A803XXN0"/>
<evidence type="ECO:0000256" key="2">
    <source>
        <dbReference type="SAM" id="Phobius"/>
    </source>
</evidence>
<feature type="domain" description="BRICHOS" evidence="4">
    <location>
        <begin position="182"/>
        <end position="279"/>
    </location>
</feature>
<dbReference type="InterPro" id="IPR051772">
    <property type="entry name" value="Gastrokine"/>
</dbReference>
<sequence>MSFSCAPILLWGFWMLCIPGCRDAVLPAWHTTQQDPNHVLGAEGSLSTGLCCKTAVLLSSSPSSLHSDFFCEQELCFTVKDKSSKSINFNSCSFSAFLGSQGRRLAARFTNPPRTFWIILSIALLFAAVGISIGGILGFSHGSAQAGPQLSRITLHGEQDVPRNQTATVDVSRSTVTYYITSQSNRSAIVLYDSQHGYVCYRLAEQHACYLRTMDPEDRETAQVMLSAAEQRGDTLLLRNNQTKYYREFLGIVAGEQVDPNGLGEAIQALCEQKYIFWVQRADGPGKQRLIYLCIDICFPSNICVSICFYYLPD</sequence>
<dbReference type="InParanoid" id="A0A803XXN0"/>
<dbReference type="Proteomes" id="UP000001645">
    <property type="component" value="Chromosome 16"/>
</dbReference>
<reference evidence="5" key="3">
    <citation type="submission" date="2025-09" db="UniProtKB">
        <authorList>
            <consortium name="Ensembl"/>
        </authorList>
    </citation>
    <scope>IDENTIFICATION</scope>
</reference>
<proteinExistence type="predicted"/>
<dbReference type="Pfam" id="PF04089">
    <property type="entry name" value="BRICHOS"/>
    <property type="match status" value="1"/>
</dbReference>
<evidence type="ECO:0000313" key="5">
    <source>
        <dbReference type="Ensembl" id="ENSMGAP00000024276.1"/>
    </source>
</evidence>
<dbReference type="Ensembl" id="ENSMGAT00000025124.1">
    <property type="protein sequence ID" value="ENSMGAP00000024276.1"/>
    <property type="gene ID" value="ENSMGAG00000006192.3"/>
</dbReference>
<keyword evidence="2" id="KW-0472">Membrane</keyword>
<evidence type="ECO:0000256" key="3">
    <source>
        <dbReference type="SAM" id="SignalP"/>
    </source>
</evidence>
<feature type="transmembrane region" description="Helical" evidence="2">
    <location>
        <begin position="116"/>
        <end position="139"/>
    </location>
</feature>
<gene>
    <name evidence="5" type="primary">BRICD5</name>
</gene>
<protein>
    <submittedName>
        <fullName evidence="5">BRICHOS domain containing 5</fullName>
    </submittedName>
</protein>
<evidence type="ECO:0000256" key="1">
    <source>
        <dbReference type="ARBA" id="ARBA00023157"/>
    </source>
</evidence>